<gene>
    <name evidence="1" type="ORF">MM415B00308_0006</name>
</gene>
<sequence>MIKGMDEEKQTDIWLVWSVGRYANGFPMIDLRAVCTSEESANLRKGIVEDWARRETRPFNGVILCESVNIEKRITNHAYGVCMTALSHLKEDTEALRGEEKP</sequence>
<evidence type="ECO:0000313" key="1">
    <source>
        <dbReference type="EMBL" id="QJA67028.1"/>
    </source>
</evidence>
<reference evidence="1" key="1">
    <citation type="submission" date="2020-03" db="EMBL/GenBank/DDBJ databases">
        <title>The deep terrestrial virosphere.</title>
        <authorList>
            <person name="Holmfeldt K."/>
            <person name="Nilsson E."/>
            <person name="Simone D."/>
            <person name="Lopez-Fernandez M."/>
            <person name="Wu X."/>
            <person name="de Brujin I."/>
            <person name="Lundin D."/>
            <person name="Andersson A."/>
            <person name="Bertilsson S."/>
            <person name="Dopson M."/>
        </authorList>
    </citation>
    <scope>NUCLEOTIDE SEQUENCE</scope>
    <source>
        <strain evidence="1">MM415B00308</strain>
    </source>
</reference>
<protein>
    <submittedName>
        <fullName evidence="1">Uncharacterized protein</fullName>
    </submittedName>
</protein>
<dbReference type="AlphaFoldDB" id="A0A6M3JCE5"/>
<proteinExistence type="predicted"/>
<accession>A0A6M3JCE5</accession>
<dbReference type="EMBL" id="MT141565">
    <property type="protein sequence ID" value="QJA67028.1"/>
    <property type="molecule type" value="Genomic_DNA"/>
</dbReference>
<name>A0A6M3JCE5_9ZZZZ</name>
<organism evidence="1">
    <name type="scientific">viral metagenome</name>
    <dbReference type="NCBI Taxonomy" id="1070528"/>
    <lineage>
        <taxon>unclassified sequences</taxon>
        <taxon>metagenomes</taxon>
        <taxon>organismal metagenomes</taxon>
    </lineage>
</organism>